<keyword evidence="3 5" id="KW-0732">Signal</keyword>
<protein>
    <submittedName>
        <fullName evidence="6">Extracellular solute-binding protein</fullName>
    </submittedName>
</protein>
<sequence length="347" mass="36277">MNSTRIGSWSGAAVVALAVLASTAACGSQNSSGGAGELTLYSAQHQQTTSALVAAFTAQTGIKVKVENDDEDKLTAKIQQEGGKSPADVFYTENSPWLAQLDAKGLLAPVDGATLDAVPKQDSAASGKWVGVSARITGITYNTSKLTAAQLPKSIMNLADPQWKDKIEIAPGETDFWPVVSSVLHTYGRDRTVAWLQGLKNNAGSNDNVQSNETLAADISQGNTDLGVLNHYYFYRLRTEVGDNKLTSAFAFFAPHDAGYVQNISGAGVLASSTHKDAAQKFLAFLTSTAGQTVLATSDSFEYPLRAGVAANPQLPPLAGLAPTAFSVAGLGTGADAQPLLQQVQLL</sequence>
<evidence type="ECO:0000256" key="1">
    <source>
        <dbReference type="ARBA" id="ARBA00008520"/>
    </source>
</evidence>
<dbReference type="GO" id="GO:0030288">
    <property type="term" value="C:outer membrane-bounded periplasmic space"/>
    <property type="evidence" value="ECO:0007669"/>
    <property type="project" value="TreeGrafter"/>
</dbReference>
<feature type="binding site" evidence="4">
    <location>
        <position position="93"/>
    </location>
    <ligand>
        <name>Fe cation</name>
        <dbReference type="ChEBI" id="CHEBI:24875"/>
    </ligand>
</feature>
<gene>
    <name evidence="6" type="ORF">HH308_28750</name>
</gene>
<name>A0A848L306_9ACTN</name>
<keyword evidence="2" id="KW-0410">Iron transport</keyword>
<feature type="signal peptide" evidence="5">
    <location>
        <begin position="1"/>
        <end position="27"/>
    </location>
</feature>
<keyword evidence="4" id="KW-0408">Iron</keyword>
<dbReference type="SUPFAM" id="SSF53850">
    <property type="entry name" value="Periplasmic binding protein-like II"/>
    <property type="match status" value="1"/>
</dbReference>
<evidence type="ECO:0000256" key="3">
    <source>
        <dbReference type="ARBA" id="ARBA00022729"/>
    </source>
</evidence>
<dbReference type="Gene3D" id="3.40.190.10">
    <property type="entry name" value="Periplasmic binding protein-like II"/>
    <property type="match status" value="2"/>
</dbReference>
<feature type="binding site" evidence="4">
    <location>
        <position position="232"/>
    </location>
    <ligand>
        <name>Fe cation</name>
        <dbReference type="ChEBI" id="CHEBI:24875"/>
    </ligand>
</feature>
<dbReference type="EMBL" id="JABBNB010000056">
    <property type="protein sequence ID" value="NMO05214.1"/>
    <property type="molecule type" value="Genomic_DNA"/>
</dbReference>
<evidence type="ECO:0000256" key="5">
    <source>
        <dbReference type="SAM" id="SignalP"/>
    </source>
</evidence>
<organism evidence="6 7">
    <name type="scientific">Gordonia asplenii</name>
    <dbReference type="NCBI Taxonomy" id="2725283"/>
    <lineage>
        <taxon>Bacteria</taxon>
        <taxon>Bacillati</taxon>
        <taxon>Actinomycetota</taxon>
        <taxon>Actinomycetes</taxon>
        <taxon>Mycobacteriales</taxon>
        <taxon>Gordoniaceae</taxon>
        <taxon>Gordonia</taxon>
    </lineage>
</organism>
<dbReference type="PANTHER" id="PTHR30006">
    <property type="entry name" value="THIAMINE-BINDING PERIPLASMIC PROTEIN-RELATED"/>
    <property type="match status" value="1"/>
</dbReference>
<comment type="caution">
    <text evidence="6">The sequence shown here is derived from an EMBL/GenBank/DDBJ whole genome shotgun (WGS) entry which is preliminary data.</text>
</comment>
<evidence type="ECO:0000313" key="6">
    <source>
        <dbReference type="EMBL" id="NMO05214.1"/>
    </source>
</evidence>
<dbReference type="AlphaFoldDB" id="A0A848L306"/>
<dbReference type="PANTHER" id="PTHR30006:SF15">
    <property type="entry name" value="IRON-UTILIZATION PERIPLASMIC PROTEIN"/>
    <property type="match status" value="1"/>
</dbReference>
<keyword evidence="2" id="KW-0813">Transport</keyword>
<reference evidence="6 7" key="1">
    <citation type="submission" date="2020-04" db="EMBL/GenBank/DDBJ databases">
        <title>Gordonia sp. nov. TBRC 11910.</title>
        <authorList>
            <person name="Suriyachadkun C."/>
        </authorList>
    </citation>
    <scope>NUCLEOTIDE SEQUENCE [LARGE SCALE GENOMIC DNA]</scope>
    <source>
        <strain evidence="6 7">TBRC 11910</strain>
    </source>
</reference>
<evidence type="ECO:0000256" key="2">
    <source>
        <dbReference type="ARBA" id="ARBA00022496"/>
    </source>
</evidence>
<dbReference type="Proteomes" id="UP000550729">
    <property type="component" value="Unassembled WGS sequence"/>
</dbReference>
<dbReference type="PROSITE" id="PS51257">
    <property type="entry name" value="PROKAR_LIPOPROTEIN"/>
    <property type="match status" value="1"/>
</dbReference>
<comment type="similarity">
    <text evidence="1">Belongs to the bacterial solute-binding protein 1 family.</text>
</comment>
<keyword evidence="2" id="KW-0406">Ion transport</keyword>
<feature type="binding site" evidence="4">
    <location>
        <position position="45"/>
    </location>
    <ligand>
        <name>Fe cation</name>
        <dbReference type="ChEBI" id="CHEBI:24875"/>
    </ligand>
</feature>
<keyword evidence="7" id="KW-1185">Reference proteome</keyword>
<evidence type="ECO:0000313" key="7">
    <source>
        <dbReference type="Proteomes" id="UP000550729"/>
    </source>
</evidence>
<dbReference type="RefSeq" id="WP_170197719.1">
    <property type="nucleotide sequence ID" value="NZ_JABBNB010000056.1"/>
</dbReference>
<feature type="binding site" evidence="4">
    <location>
        <position position="233"/>
    </location>
    <ligand>
        <name>Fe cation</name>
        <dbReference type="ChEBI" id="CHEBI:24875"/>
    </ligand>
</feature>
<dbReference type="InterPro" id="IPR006059">
    <property type="entry name" value="SBP"/>
</dbReference>
<evidence type="ECO:0000256" key="4">
    <source>
        <dbReference type="PIRSR" id="PIRSR002825-1"/>
    </source>
</evidence>
<dbReference type="Pfam" id="PF01547">
    <property type="entry name" value="SBP_bac_1"/>
    <property type="match status" value="1"/>
</dbReference>
<dbReference type="InterPro" id="IPR026045">
    <property type="entry name" value="Ferric-bd"/>
</dbReference>
<dbReference type="GO" id="GO:0046872">
    <property type="term" value="F:metal ion binding"/>
    <property type="evidence" value="ECO:0007669"/>
    <property type="project" value="UniProtKB-KW"/>
</dbReference>
<proteinExistence type="inferred from homology"/>
<accession>A0A848L306</accession>
<feature type="chain" id="PRO_5038688766" evidence="5">
    <location>
        <begin position="28"/>
        <end position="347"/>
    </location>
</feature>
<keyword evidence="4" id="KW-0479">Metal-binding</keyword>
<dbReference type="PIRSF" id="PIRSF002825">
    <property type="entry name" value="CfbpA"/>
    <property type="match status" value="1"/>
</dbReference>
<dbReference type="GO" id="GO:0006826">
    <property type="term" value="P:iron ion transport"/>
    <property type="evidence" value="ECO:0007669"/>
    <property type="project" value="UniProtKB-KW"/>
</dbReference>